<dbReference type="Proteomes" id="UP000000663">
    <property type="component" value="Chromosome"/>
</dbReference>
<dbReference type="AlphaFoldDB" id="Q0W679"/>
<dbReference type="GeneID" id="5145313"/>
<sequence>MAHTNATDVYDESYDYDEELMEPATRISPAEFAVAIRLYSDAEYSQNHDASWFRRMLRLHSEQVLVACYGSLN</sequence>
<dbReference type="KEGG" id="rci:RCIX731"/>
<reference evidence="1 2" key="1">
    <citation type="journal article" date="2006" name="Science">
        <title>Genome of rice cluster I archaea -- the key methane producers in the rice rhizosphere.</title>
        <authorList>
            <person name="Erkel C."/>
            <person name="Kube M."/>
            <person name="Reinhardt R."/>
            <person name="Liesack W."/>
        </authorList>
    </citation>
    <scope>NUCLEOTIDE SEQUENCE [LARGE SCALE GENOMIC DNA]</scope>
    <source>
        <strain evidence="2">DSM 22066 / NBRC 105507 / MRE50</strain>
    </source>
</reference>
<dbReference type="EMBL" id="AM114193">
    <property type="protein sequence ID" value="CAJ36114.1"/>
    <property type="molecule type" value="Genomic_DNA"/>
</dbReference>
<keyword evidence="2" id="KW-1185">Reference proteome</keyword>
<dbReference type="STRING" id="351160.RCIX731"/>
<accession>Q0W679</accession>
<dbReference type="RefSeq" id="WP_012036395.1">
    <property type="nucleotide sequence ID" value="NC_009464.1"/>
</dbReference>
<evidence type="ECO:0000313" key="2">
    <source>
        <dbReference type="Proteomes" id="UP000000663"/>
    </source>
</evidence>
<protein>
    <submittedName>
        <fullName evidence="1">Uncharacterized protein</fullName>
    </submittedName>
</protein>
<gene>
    <name evidence="1" type="ORF">RCIX731</name>
</gene>
<proteinExistence type="predicted"/>
<organism evidence="1 2">
    <name type="scientific">Methanocella arvoryzae (strain DSM 22066 / NBRC 105507 / MRE50)</name>
    <dbReference type="NCBI Taxonomy" id="351160"/>
    <lineage>
        <taxon>Archaea</taxon>
        <taxon>Methanobacteriati</taxon>
        <taxon>Methanobacteriota</taxon>
        <taxon>Stenosarchaea group</taxon>
        <taxon>Methanomicrobia</taxon>
        <taxon>Methanocellales</taxon>
        <taxon>Methanocellaceae</taxon>
        <taxon>Methanocella</taxon>
    </lineage>
</organism>
<evidence type="ECO:0000313" key="1">
    <source>
        <dbReference type="EMBL" id="CAJ36114.1"/>
    </source>
</evidence>
<name>Q0W679_METAR</name>